<protein>
    <submittedName>
        <fullName evidence="1">Uncharacterized protein</fullName>
    </submittedName>
</protein>
<gene>
    <name evidence="1" type="ORF">FLL45_18335</name>
</gene>
<dbReference type="EMBL" id="VIKR01000005">
    <property type="protein sequence ID" value="TQV72178.1"/>
    <property type="molecule type" value="Genomic_DNA"/>
</dbReference>
<sequence>MQSISNIGLPRMQVDPVLDWFATAINEPQQRIFLSYACHRDFLSVPTTHQIIELIGTSDRPALIFPLNQNQPIANTDSEVQQLQHGEYEPGLYQVDNQQENGWFLVEESSIFKLRFSDYNCLEKCYYHLSAEEALDSFLQINP</sequence>
<evidence type="ECO:0000313" key="1">
    <source>
        <dbReference type="EMBL" id="TQV72178.1"/>
    </source>
</evidence>
<proteinExistence type="predicted"/>
<keyword evidence="2" id="KW-1185">Reference proteome</keyword>
<organism evidence="1 2">
    <name type="scientific">Aliikangiella marina</name>
    <dbReference type="NCBI Taxonomy" id="1712262"/>
    <lineage>
        <taxon>Bacteria</taxon>
        <taxon>Pseudomonadati</taxon>
        <taxon>Pseudomonadota</taxon>
        <taxon>Gammaproteobacteria</taxon>
        <taxon>Oceanospirillales</taxon>
        <taxon>Pleioneaceae</taxon>
        <taxon>Aliikangiella</taxon>
    </lineage>
</organism>
<name>A0A545T4S9_9GAMM</name>
<evidence type="ECO:0000313" key="2">
    <source>
        <dbReference type="Proteomes" id="UP000317839"/>
    </source>
</evidence>
<dbReference type="OrthoDB" id="6118518at2"/>
<dbReference type="RefSeq" id="WP_142943508.1">
    <property type="nucleotide sequence ID" value="NZ_VIKR01000005.1"/>
</dbReference>
<dbReference type="Proteomes" id="UP000317839">
    <property type="component" value="Unassembled WGS sequence"/>
</dbReference>
<dbReference type="AlphaFoldDB" id="A0A545T4S9"/>
<reference evidence="1 2" key="1">
    <citation type="submission" date="2019-06" db="EMBL/GenBank/DDBJ databases">
        <title>Draft genome of Aliikangiella marina GYP-15.</title>
        <authorList>
            <person name="Wang G."/>
        </authorList>
    </citation>
    <scope>NUCLEOTIDE SEQUENCE [LARGE SCALE GENOMIC DNA]</scope>
    <source>
        <strain evidence="1 2">GYP-15</strain>
    </source>
</reference>
<comment type="caution">
    <text evidence="1">The sequence shown here is derived from an EMBL/GenBank/DDBJ whole genome shotgun (WGS) entry which is preliminary data.</text>
</comment>
<accession>A0A545T4S9</accession>